<dbReference type="Gene3D" id="3.30.530.80">
    <property type="match status" value="1"/>
</dbReference>
<dbReference type="STRING" id="1123265.GCA_000686625_02633"/>
<gene>
    <name evidence="3" type="ORF">NCTC11429_02953</name>
</gene>
<dbReference type="KEGG" id="stha:NCTC11429_02953"/>
<evidence type="ECO:0000313" key="4">
    <source>
        <dbReference type="Proteomes" id="UP000308196"/>
    </source>
</evidence>
<dbReference type="EMBL" id="LR590484">
    <property type="protein sequence ID" value="VTR43943.1"/>
    <property type="molecule type" value="Genomic_DNA"/>
</dbReference>
<dbReference type="Proteomes" id="UP000308196">
    <property type="component" value="Chromosome"/>
</dbReference>
<evidence type="ECO:0000313" key="3">
    <source>
        <dbReference type="EMBL" id="VTR43943.1"/>
    </source>
</evidence>
<feature type="signal peptide" evidence="1">
    <location>
        <begin position="1"/>
        <end position="21"/>
    </location>
</feature>
<sequence>MTIKQIFLAITLCIVMGFAQAQTMKLTPNDFVDAADESKNYVVLNFPGKSQQELYKAVLKFANSVYNRPEKVITKVEGGQIVLDAMEKQVTSWGRLRKDLDFFYKITMDFKDGRMRFSPNYKYLEGYDGIEYPLVKKSNLWVKTAMFNTGGKVRMEAAQQDLEKFINDFIAAIANSINSSKTNDNW</sequence>
<organism evidence="3 4">
    <name type="scientific">Sphingobacterium thalpophilum</name>
    <dbReference type="NCBI Taxonomy" id="259"/>
    <lineage>
        <taxon>Bacteria</taxon>
        <taxon>Pseudomonadati</taxon>
        <taxon>Bacteroidota</taxon>
        <taxon>Sphingobacteriia</taxon>
        <taxon>Sphingobacteriales</taxon>
        <taxon>Sphingobacteriaceae</taxon>
        <taxon>Sphingobacterium</taxon>
    </lineage>
</organism>
<evidence type="ECO:0000256" key="1">
    <source>
        <dbReference type="SAM" id="SignalP"/>
    </source>
</evidence>
<dbReference type="AlphaFoldDB" id="A0A4U9VD06"/>
<keyword evidence="1" id="KW-0732">Signal</keyword>
<feature type="domain" description="DUF4468" evidence="2">
    <location>
        <begin position="43"/>
        <end position="117"/>
    </location>
</feature>
<proteinExistence type="predicted"/>
<reference evidence="3 4" key="1">
    <citation type="submission" date="2019-05" db="EMBL/GenBank/DDBJ databases">
        <authorList>
            <consortium name="Pathogen Informatics"/>
        </authorList>
    </citation>
    <scope>NUCLEOTIDE SEQUENCE [LARGE SCALE GENOMIC DNA]</scope>
    <source>
        <strain evidence="3 4">NCTC11429</strain>
    </source>
</reference>
<name>A0A4U9VD06_9SPHI</name>
<evidence type="ECO:0000259" key="2">
    <source>
        <dbReference type="Pfam" id="PF14730"/>
    </source>
</evidence>
<dbReference type="RefSeq" id="WP_081817853.1">
    <property type="nucleotide sequence ID" value="NZ_LR590484.1"/>
</dbReference>
<accession>A0A4U9VD06</accession>
<dbReference type="InterPro" id="IPR027823">
    <property type="entry name" value="DUF4468"/>
</dbReference>
<protein>
    <recommendedName>
        <fullName evidence="2">DUF4468 domain-containing protein</fullName>
    </recommendedName>
</protein>
<dbReference type="Pfam" id="PF14730">
    <property type="entry name" value="DUF4468"/>
    <property type="match status" value="1"/>
</dbReference>
<feature type="chain" id="PRO_5020635681" description="DUF4468 domain-containing protein" evidence="1">
    <location>
        <begin position="22"/>
        <end position="186"/>
    </location>
</feature>
<dbReference type="GeneID" id="78463646"/>